<feature type="signal peptide" evidence="1">
    <location>
        <begin position="1"/>
        <end position="18"/>
    </location>
</feature>
<sequence>MHLKIILSLLPLLPLTSAICPGYNYAFFNGGDNWFYTADVACKIRVTGRCDNICECRHWGCSPAHSVNRVRVNGLWYSCRGDRNKGTCGASKNQIQHRAPESCCRNDGRRNFEEGLISRRHADAITVTNELLERHAREFDHAEKRGIDLGKLRRRQLNEVDHFMKREAEAAAFGDE</sequence>
<feature type="chain" id="PRO_5014135161" evidence="1">
    <location>
        <begin position="19"/>
        <end position="176"/>
    </location>
</feature>
<evidence type="ECO:0000256" key="1">
    <source>
        <dbReference type="SAM" id="SignalP"/>
    </source>
</evidence>
<dbReference type="OrthoDB" id="5348716at2759"/>
<dbReference type="RefSeq" id="XP_024670139.1">
    <property type="nucleotide sequence ID" value="XM_024816726.1"/>
</dbReference>
<keyword evidence="1" id="KW-0732">Signal</keyword>
<dbReference type="EMBL" id="KZ559154">
    <property type="protein sequence ID" value="PLB36127.1"/>
    <property type="molecule type" value="Genomic_DNA"/>
</dbReference>
<dbReference type="GeneID" id="36523886"/>
<dbReference type="AlphaFoldDB" id="A0A2I2F670"/>
<accession>A0A2I2F670</accession>
<evidence type="ECO:0000313" key="2">
    <source>
        <dbReference type="EMBL" id="PLB36127.1"/>
    </source>
</evidence>
<protein>
    <submittedName>
        <fullName evidence="2">Uncharacterized protein</fullName>
    </submittedName>
</protein>
<name>A0A2I2F670_ASPCN</name>
<gene>
    <name evidence="2" type="ORF">BDW47DRAFT_127480</name>
</gene>
<proteinExistence type="predicted"/>
<keyword evidence="3" id="KW-1185">Reference proteome</keyword>
<dbReference type="Proteomes" id="UP000234585">
    <property type="component" value="Unassembled WGS sequence"/>
</dbReference>
<organism evidence="2 3">
    <name type="scientific">Aspergillus candidus</name>
    <dbReference type="NCBI Taxonomy" id="41067"/>
    <lineage>
        <taxon>Eukaryota</taxon>
        <taxon>Fungi</taxon>
        <taxon>Dikarya</taxon>
        <taxon>Ascomycota</taxon>
        <taxon>Pezizomycotina</taxon>
        <taxon>Eurotiomycetes</taxon>
        <taxon>Eurotiomycetidae</taxon>
        <taxon>Eurotiales</taxon>
        <taxon>Aspergillaceae</taxon>
        <taxon>Aspergillus</taxon>
        <taxon>Aspergillus subgen. Circumdati</taxon>
    </lineage>
</organism>
<evidence type="ECO:0000313" key="3">
    <source>
        <dbReference type="Proteomes" id="UP000234585"/>
    </source>
</evidence>
<reference evidence="2 3" key="1">
    <citation type="submission" date="2017-12" db="EMBL/GenBank/DDBJ databases">
        <authorList>
            <consortium name="DOE Joint Genome Institute"/>
            <person name="Haridas S."/>
            <person name="Kjaerbolling I."/>
            <person name="Vesth T.C."/>
            <person name="Frisvad J.C."/>
            <person name="Nybo J.L."/>
            <person name="Theobald S."/>
            <person name="Kuo A."/>
            <person name="Bowyer P."/>
            <person name="Matsuda Y."/>
            <person name="Mondo S."/>
            <person name="Lyhne E.K."/>
            <person name="Kogle M.E."/>
            <person name="Clum A."/>
            <person name="Lipzen A."/>
            <person name="Salamov A."/>
            <person name="Ngan C.Y."/>
            <person name="Daum C."/>
            <person name="Chiniquy J."/>
            <person name="Barry K."/>
            <person name="LaButti K."/>
            <person name="Simmons B.A."/>
            <person name="Magnuson J.K."/>
            <person name="Mortensen U.H."/>
            <person name="Larsen T.O."/>
            <person name="Grigoriev I.V."/>
            <person name="Baker S.E."/>
            <person name="Andersen M.R."/>
            <person name="Nordberg H.P."/>
            <person name="Cantor M.N."/>
            <person name="Hua S.X."/>
        </authorList>
    </citation>
    <scope>NUCLEOTIDE SEQUENCE [LARGE SCALE GENOMIC DNA]</scope>
    <source>
        <strain evidence="2 3">CBS 102.13</strain>
    </source>
</reference>